<dbReference type="InterPro" id="IPR058594">
    <property type="entry name" value="PB1-like_dom_pln"/>
</dbReference>
<sequence>MHIPMWHLRLSSTSFDPRVVYDGHPTLFTIKLHHGGEFTKFPNVNYIEGTVTYVDMVDIEEFSIHEMDAIMKGLGYSVLPVIYYHFRVPKGDMHFGLRALGNDDDVLNLSQYVKEHKLISVYTEHGITNLLTYFMAPKPVRKVIIEQLQETDEHQTPQTNNQTSGMPQTCIPPVIANEAALALSISPEYNKKREFIKDKPLSSCIKKLVMDDVSVDRIGGNKDDAANEFDHGFNEFDEECNDINQDFNEFHEACNDIDQGFNEFDEAANDFDIALYQQILQSNKQNVDDEVNEEMRDFAVDDGSEDNIETDEDNHERSDESEDSDDSDFWVDEDNIIPDIEVDMRDFYMNIDLEAEFLEKRLSKHRENDNDEVNEELDVIDNDQWDSLDEGSDIDRKRRVVIKELGKETRCSLGEIHKVTFRIGQKYKNKKELKEKIQLHALETRRNIFIVKNDKMRLRAICKGTVDFNDGHVGEPTPCPWVIQGSRSDVNSNWFIKTYNHEHKCLQTRKVRSATAKFISKQIMDQIESNLTIPVGALQEQLQKDYQVGFSIHKVFRAKSTAKKLVQGDYKKQYDVLRDYILELQSTNPETTVKLEFDSEPNLSATSRRFKRILPFLSCSHVLSTDSPTTLGKKPLHRAVSDMLLNNLCEVFNSKLIEGKDKPLITCLEYIREYMMKRICNVIKVQKKCVGPLTPSATKIMEKNVNWASQYIVRWNGSDKYQVQGPWQDQHVVDMVERVCSCRKWELTGLPCKHVIAVLNDKADNREEVGELHTYAHRVHCLETWKAAYVYKVEPIKGRAMWPISEFLIKITPPLHKNQPGRPKKKRRRSAEEKS</sequence>
<dbReference type="InterPro" id="IPR007527">
    <property type="entry name" value="Znf_SWIM"/>
</dbReference>
<proteinExistence type="predicted"/>
<dbReference type="Pfam" id="PF04434">
    <property type="entry name" value="SWIM"/>
    <property type="match status" value="1"/>
</dbReference>
<dbReference type="InterPro" id="IPR006564">
    <property type="entry name" value="Znf_PMZ"/>
</dbReference>
<feature type="region of interest" description="Disordered" evidence="5">
    <location>
        <begin position="815"/>
        <end position="835"/>
    </location>
</feature>
<dbReference type="SMART" id="SM00575">
    <property type="entry name" value="ZnF_PMZ"/>
    <property type="match status" value="1"/>
</dbReference>
<dbReference type="PANTHER" id="PTHR31973:SF190">
    <property type="entry name" value="MULE TRANSPOSASE DOMAIN-CONTAINING PROTEIN"/>
    <property type="match status" value="1"/>
</dbReference>
<keyword evidence="2 4" id="KW-0863">Zinc-finger</keyword>
<feature type="domain" description="SWIM-type" evidence="6">
    <location>
        <begin position="721"/>
        <end position="763"/>
    </location>
</feature>
<keyword evidence="1" id="KW-0479">Metal-binding</keyword>
<keyword evidence="8" id="KW-1185">Reference proteome</keyword>
<comment type="caution">
    <text evidence="7">The sequence shown here is derived from an EMBL/GenBank/DDBJ whole genome shotgun (WGS) entry which is preliminary data.</text>
</comment>
<gene>
    <name evidence="7" type="ORF">LSAT_V11C600312420</name>
</gene>
<evidence type="ECO:0000313" key="7">
    <source>
        <dbReference type="EMBL" id="KAJ0200893.1"/>
    </source>
</evidence>
<feature type="region of interest" description="Disordered" evidence="5">
    <location>
        <begin position="298"/>
        <end position="330"/>
    </location>
</feature>
<accession>A0A9R1V7N8</accession>
<evidence type="ECO:0000256" key="5">
    <source>
        <dbReference type="SAM" id="MobiDB-lite"/>
    </source>
</evidence>
<dbReference type="GO" id="GO:0008270">
    <property type="term" value="F:zinc ion binding"/>
    <property type="evidence" value="ECO:0007669"/>
    <property type="project" value="UniProtKB-KW"/>
</dbReference>
<dbReference type="AlphaFoldDB" id="A0A9R1V7N8"/>
<dbReference type="PROSITE" id="PS50966">
    <property type="entry name" value="ZF_SWIM"/>
    <property type="match status" value="1"/>
</dbReference>
<dbReference type="EMBL" id="NBSK02000006">
    <property type="protein sequence ID" value="KAJ0200893.1"/>
    <property type="molecule type" value="Genomic_DNA"/>
</dbReference>
<evidence type="ECO:0000259" key="6">
    <source>
        <dbReference type="PROSITE" id="PS50966"/>
    </source>
</evidence>
<name>A0A9R1V7N8_LACSA</name>
<keyword evidence="3" id="KW-0862">Zinc</keyword>
<reference evidence="7 8" key="1">
    <citation type="journal article" date="2017" name="Nat. Commun.">
        <title>Genome assembly with in vitro proximity ligation data and whole-genome triplication in lettuce.</title>
        <authorList>
            <person name="Reyes-Chin-Wo S."/>
            <person name="Wang Z."/>
            <person name="Yang X."/>
            <person name="Kozik A."/>
            <person name="Arikit S."/>
            <person name="Song C."/>
            <person name="Xia L."/>
            <person name="Froenicke L."/>
            <person name="Lavelle D.O."/>
            <person name="Truco M.J."/>
            <person name="Xia R."/>
            <person name="Zhu S."/>
            <person name="Xu C."/>
            <person name="Xu H."/>
            <person name="Xu X."/>
            <person name="Cox K."/>
            <person name="Korf I."/>
            <person name="Meyers B.C."/>
            <person name="Michelmore R.W."/>
        </authorList>
    </citation>
    <scope>NUCLEOTIDE SEQUENCE [LARGE SCALE GENOMIC DNA]</scope>
    <source>
        <strain evidence="8">cv. Salinas</strain>
        <tissue evidence="7">Seedlings</tissue>
    </source>
</reference>
<evidence type="ECO:0000256" key="1">
    <source>
        <dbReference type="ARBA" id="ARBA00022723"/>
    </source>
</evidence>
<dbReference type="Pfam" id="PF26130">
    <property type="entry name" value="PB1-like"/>
    <property type="match status" value="1"/>
</dbReference>
<organism evidence="7 8">
    <name type="scientific">Lactuca sativa</name>
    <name type="common">Garden lettuce</name>
    <dbReference type="NCBI Taxonomy" id="4236"/>
    <lineage>
        <taxon>Eukaryota</taxon>
        <taxon>Viridiplantae</taxon>
        <taxon>Streptophyta</taxon>
        <taxon>Embryophyta</taxon>
        <taxon>Tracheophyta</taxon>
        <taxon>Spermatophyta</taxon>
        <taxon>Magnoliopsida</taxon>
        <taxon>eudicotyledons</taxon>
        <taxon>Gunneridae</taxon>
        <taxon>Pentapetalae</taxon>
        <taxon>asterids</taxon>
        <taxon>campanulids</taxon>
        <taxon>Asterales</taxon>
        <taxon>Asteraceae</taxon>
        <taxon>Cichorioideae</taxon>
        <taxon>Cichorieae</taxon>
        <taxon>Lactucinae</taxon>
        <taxon>Lactuca</taxon>
    </lineage>
</organism>
<feature type="compositionally biased region" description="Acidic residues" evidence="5">
    <location>
        <begin position="300"/>
        <end position="330"/>
    </location>
</feature>
<evidence type="ECO:0000256" key="2">
    <source>
        <dbReference type="ARBA" id="ARBA00022771"/>
    </source>
</evidence>
<evidence type="ECO:0000256" key="3">
    <source>
        <dbReference type="ARBA" id="ARBA00022833"/>
    </source>
</evidence>
<dbReference type="Proteomes" id="UP000235145">
    <property type="component" value="Unassembled WGS sequence"/>
</dbReference>
<evidence type="ECO:0000313" key="8">
    <source>
        <dbReference type="Proteomes" id="UP000235145"/>
    </source>
</evidence>
<evidence type="ECO:0000256" key="4">
    <source>
        <dbReference type="PROSITE-ProRule" id="PRU00325"/>
    </source>
</evidence>
<protein>
    <recommendedName>
        <fullName evidence="6">SWIM-type domain-containing protein</fullName>
    </recommendedName>
</protein>
<dbReference type="PANTHER" id="PTHR31973">
    <property type="entry name" value="POLYPROTEIN, PUTATIVE-RELATED"/>
    <property type="match status" value="1"/>
</dbReference>